<reference evidence="3 4" key="1">
    <citation type="journal article" date="2024" name="Science">
        <title>Giant polyketide synthase enzymes in the biosynthesis of giant marine polyether toxins.</title>
        <authorList>
            <person name="Fallon T.R."/>
            <person name="Shende V.V."/>
            <person name="Wierzbicki I.H."/>
            <person name="Pendleton A.L."/>
            <person name="Watervoot N.F."/>
            <person name="Auber R.P."/>
            <person name="Gonzalez D.J."/>
            <person name="Wisecaver J.H."/>
            <person name="Moore B.S."/>
        </authorList>
    </citation>
    <scope>NUCLEOTIDE SEQUENCE [LARGE SCALE GENOMIC DNA]</scope>
    <source>
        <strain evidence="3 4">12B1</strain>
    </source>
</reference>
<dbReference type="InterPro" id="IPR023210">
    <property type="entry name" value="NADP_OxRdtase_dom"/>
</dbReference>
<proteinExistence type="predicted"/>
<evidence type="ECO:0000256" key="1">
    <source>
        <dbReference type="ARBA" id="ARBA00023002"/>
    </source>
</evidence>
<dbReference type="EMBL" id="JBGBPQ010000006">
    <property type="protein sequence ID" value="KAL1522266.1"/>
    <property type="molecule type" value="Genomic_DNA"/>
</dbReference>
<dbReference type="InterPro" id="IPR050791">
    <property type="entry name" value="Aldo-Keto_reductase"/>
</dbReference>
<dbReference type="InterPro" id="IPR020471">
    <property type="entry name" value="AKR"/>
</dbReference>
<dbReference type="PANTHER" id="PTHR43625:SF5">
    <property type="entry name" value="PYRIDOXAL REDUCTASE, CHLOROPLASTIC"/>
    <property type="match status" value="1"/>
</dbReference>
<dbReference type="GO" id="GO:0016491">
    <property type="term" value="F:oxidoreductase activity"/>
    <property type="evidence" value="ECO:0007669"/>
    <property type="project" value="UniProtKB-KW"/>
</dbReference>
<evidence type="ECO:0000313" key="3">
    <source>
        <dbReference type="EMBL" id="KAL1522266.1"/>
    </source>
</evidence>
<dbReference type="PRINTS" id="PR00069">
    <property type="entry name" value="ALDKETRDTASE"/>
</dbReference>
<dbReference type="InterPro" id="IPR036812">
    <property type="entry name" value="NAD(P)_OxRdtase_dom_sf"/>
</dbReference>
<accession>A0AB34JLK4</accession>
<dbReference type="Pfam" id="PF00248">
    <property type="entry name" value="Aldo_ket_red"/>
    <property type="match status" value="1"/>
</dbReference>
<dbReference type="AlphaFoldDB" id="A0AB34JLK4"/>
<dbReference type="CDD" id="cd19093">
    <property type="entry name" value="AKR_AtPLR-like"/>
    <property type="match status" value="1"/>
</dbReference>
<dbReference type="Proteomes" id="UP001515480">
    <property type="component" value="Unassembled WGS sequence"/>
</dbReference>
<keyword evidence="1" id="KW-0560">Oxidoreductase</keyword>
<dbReference type="Gene3D" id="3.20.20.100">
    <property type="entry name" value="NADP-dependent oxidoreductase domain"/>
    <property type="match status" value="1"/>
</dbReference>
<keyword evidence="4" id="KW-1185">Reference proteome</keyword>
<feature type="domain" description="NADP-dependent oxidoreductase" evidence="2">
    <location>
        <begin position="56"/>
        <end position="346"/>
    </location>
</feature>
<name>A0AB34JLK4_PRYPA</name>
<evidence type="ECO:0000313" key="4">
    <source>
        <dbReference type="Proteomes" id="UP001515480"/>
    </source>
</evidence>
<comment type="caution">
    <text evidence="3">The sequence shown here is derived from an EMBL/GenBank/DDBJ whole genome shotgun (WGS) entry which is preliminary data.</text>
</comment>
<dbReference type="SUPFAM" id="SSF51430">
    <property type="entry name" value="NAD(P)-linked oxidoreductase"/>
    <property type="match status" value="1"/>
</dbReference>
<organism evidence="3 4">
    <name type="scientific">Prymnesium parvum</name>
    <name type="common">Toxic golden alga</name>
    <dbReference type="NCBI Taxonomy" id="97485"/>
    <lineage>
        <taxon>Eukaryota</taxon>
        <taxon>Haptista</taxon>
        <taxon>Haptophyta</taxon>
        <taxon>Prymnesiophyceae</taxon>
        <taxon>Prymnesiales</taxon>
        <taxon>Prymnesiaceae</taxon>
        <taxon>Prymnesium</taxon>
    </lineage>
</organism>
<evidence type="ECO:0000259" key="2">
    <source>
        <dbReference type="Pfam" id="PF00248"/>
    </source>
</evidence>
<dbReference type="GO" id="GO:0005737">
    <property type="term" value="C:cytoplasm"/>
    <property type="evidence" value="ECO:0007669"/>
    <property type="project" value="TreeGrafter"/>
</dbReference>
<protein>
    <recommendedName>
        <fullName evidence="2">NADP-dependent oxidoreductase domain-containing protein</fullName>
    </recommendedName>
</protein>
<sequence length="378" mass="40089">MLSLGLGAAGLSPREPWLRRREAAKLALGAGGTVFLPEARAAPPRPSSAPPRLPALGLGAWAWGDTLFWGYDEKNDAQLAEVFDYAVEQGVRFFDTAEVYGLGRSETLLGKFCAANPAAADVQIATKFAALPWRTKAADVVEAAKRSTARLGRPIDLYQVHFPNAWANERYWDGLAACVDDGLVRAAGVSNYGKEALRACHAKLAERGVKLVSNQVQLSLIYPYPLLNGLCAACDELDVQVLAYSPLGLGLLTGKYELPDKLPDGPRRDLAKAYLADPNFGKLIESLRAVGGAHDGASPAAVSLAWCIAKGACVIPGARTRTQAASNVAAAKLRLSEAEVARLDAAAAALDKSGAQLKPDSAPFPKKDIFTGMTMFDS</sequence>
<dbReference type="PANTHER" id="PTHR43625">
    <property type="entry name" value="AFLATOXIN B1 ALDEHYDE REDUCTASE"/>
    <property type="match status" value="1"/>
</dbReference>
<gene>
    <name evidence="3" type="ORF">AB1Y20_017260</name>
</gene>